<dbReference type="InterPro" id="IPR051393">
    <property type="entry name" value="ABC_transporter_permease"/>
</dbReference>
<gene>
    <name evidence="10" type="ORF">SAMN02745157_3364</name>
</gene>
<dbReference type="SUPFAM" id="SSF161098">
    <property type="entry name" value="MetI-like"/>
    <property type="match status" value="1"/>
</dbReference>
<feature type="transmembrane region" description="Helical" evidence="7">
    <location>
        <begin position="225"/>
        <end position="247"/>
    </location>
</feature>
<feature type="transmembrane region" description="Helical" evidence="7">
    <location>
        <begin position="36"/>
        <end position="64"/>
    </location>
</feature>
<keyword evidence="11" id="KW-1185">Reference proteome</keyword>
<evidence type="ECO:0000256" key="7">
    <source>
        <dbReference type="RuleBase" id="RU363032"/>
    </source>
</evidence>
<dbReference type="GO" id="GO:0005886">
    <property type="term" value="C:plasma membrane"/>
    <property type="evidence" value="ECO:0007669"/>
    <property type="project" value="UniProtKB-SubCell"/>
</dbReference>
<dbReference type="SUPFAM" id="SSF160964">
    <property type="entry name" value="MalF N-terminal region-like"/>
    <property type="match status" value="1"/>
</dbReference>
<dbReference type="GO" id="GO:0055085">
    <property type="term" value="P:transmembrane transport"/>
    <property type="evidence" value="ECO:0007669"/>
    <property type="project" value="InterPro"/>
</dbReference>
<dbReference type="PANTHER" id="PTHR30193">
    <property type="entry name" value="ABC TRANSPORTER PERMEASE PROTEIN"/>
    <property type="match status" value="1"/>
</dbReference>
<evidence type="ECO:0000259" key="9">
    <source>
        <dbReference type="PROSITE" id="PS50928"/>
    </source>
</evidence>
<feature type="transmembrane region" description="Helical" evidence="7">
    <location>
        <begin position="292"/>
        <end position="316"/>
    </location>
</feature>
<dbReference type="AlphaFoldDB" id="A0A1M5GD48"/>
<protein>
    <submittedName>
        <fullName evidence="10">Carbohydrate ABC transporter membrane protein 1, CUT1 family</fullName>
    </submittedName>
</protein>
<reference evidence="10 11" key="1">
    <citation type="submission" date="2016-11" db="EMBL/GenBank/DDBJ databases">
        <authorList>
            <person name="Jaros S."/>
            <person name="Januszkiewicz K."/>
            <person name="Wedrychowicz H."/>
        </authorList>
    </citation>
    <scope>NUCLEOTIDE SEQUENCE [LARGE SCALE GENOMIC DNA]</scope>
    <source>
        <strain evidence="10 11">DSM 19436</strain>
    </source>
</reference>
<evidence type="ECO:0000256" key="8">
    <source>
        <dbReference type="SAM" id="MobiDB-lite"/>
    </source>
</evidence>
<evidence type="ECO:0000256" key="6">
    <source>
        <dbReference type="ARBA" id="ARBA00023136"/>
    </source>
</evidence>
<feature type="domain" description="ABC transmembrane type-1" evidence="9">
    <location>
        <begin position="95"/>
        <end position="308"/>
    </location>
</feature>
<evidence type="ECO:0000256" key="2">
    <source>
        <dbReference type="ARBA" id="ARBA00022448"/>
    </source>
</evidence>
<organism evidence="10 11">
    <name type="scientific">Kaistia soli DSM 19436</name>
    <dbReference type="NCBI Taxonomy" id="1122133"/>
    <lineage>
        <taxon>Bacteria</taxon>
        <taxon>Pseudomonadati</taxon>
        <taxon>Pseudomonadota</taxon>
        <taxon>Alphaproteobacteria</taxon>
        <taxon>Hyphomicrobiales</taxon>
        <taxon>Kaistiaceae</taxon>
        <taxon>Kaistia</taxon>
    </lineage>
</organism>
<dbReference type="InterPro" id="IPR000515">
    <property type="entry name" value="MetI-like"/>
</dbReference>
<dbReference type="PANTHER" id="PTHR30193:SF1">
    <property type="entry name" value="ABC TRANSPORTER PERMEASE PROTEIN YESP-RELATED"/>
    <property type="match status" value="1"/>
</dbReference>
<evidence type="ECO:0000256" key="1">
    <source>
        <dbReference type="ARBA" id="ARBA00004651"/>
    </source>
</evidence>
<name>A0A1M5GD48_9HYPH</name>
<evidence type="ECO:0000313" key="10">
    <source>
        <dbReference type="EMBL" id="SHG01616.1"/>
    </source>
</evidence>
<feature type="compositionally biased region" description="Polar residues" evidence="8">
    <location>
        <begin position="1"/>
        <end position="19"/>
    </location>
</feature>
<evidence type="ECO:0000256" key="3">
    <source>
        <dbReference type="ARBA" id="ARBA00022475"/>
    </source>
</evidence>
<sequence>MTIGHSSESPAATGLSPSRSGARPARTRKPLSDNAYGYLFLAPWLVGLLVFLAGPTLVSLYLSFTDFNLLQPPKWVGAQNYITLFSRDPRYLQALRVTFTYVFTAAPLNLLFALLLALLLNTRIRGISLYRAVYYVPSLLGGSVAIAILWQQIFGLDGVVSQILGFFGVHGSSWVSSPKQALWTLVILHVWQFGSAMIIFLAGLKQIPAELYEAATIDGAGKVHRFWFITLPMLTPVIFFNLVLQIINSFQAFTPAFIISGGKGGPLDSTLFYTLYVYIQGFTNFRMGYASAMGWILLIIIGVFTALAFLSSKYWVHYDDAR</sequence>
<keyword evidence="5 7" id="KW-1133">Transmembrane helix</keyword>
<accession>A0A1M5GD48</accession>
<keyword evidence="4 7" id="KW-0812">Transmembrane</keyword>
<comment type="subcellular location">
    <subcellularLocation>
        <location evidence="1 7">Cell membrane</location>
        <topology evidence="1 7">Multi-pass membrane protein</topology>
    </subcellularLocation>
</comment>
<evidence type="ECO:0000256" key="5">
    <source>
        <dbReference type="ARBA" id="ARBA00022989"/>
    </source>
</evidence>
<comment type="similarity">
    <text evidence="7">Belongs to the binding-protein-dependent transport system permease family.</text>
</comment>
<dbReference type="STRING" id="1122133.SAMN02745157_3364"/>
<keyword evidence="3" id="KW-1003">Cell membrane</keyword>
<proteinExistence type="inferred from homology"/>
<dbReference type="EMBL" id="FQUP01000003">
    <property type="protein sequence ID" value="SHG01616.1"/>
    <property type="molecule type" value="Genomic_DNA"/>
</dbReference>
<feature type="region of interest" description="Disordered" evidence="8">
    <location>
        <begin position="1"/>
        <end position="28"/>
    </location>
</feature>
<dbReference type="Gene3D" id="1.10.3720.10">
    <property type="entry name" value="MetI-like"/>
    <property type="match status" value="1"/>
</dbReference>
<keyword evidence="2 7" id="KW-0813">Transport</keyword>
<feature type="transmembrane region" description="Helical" evidence="7">
    <location>
        <begin position="132"/>
        <end position="150"/>
    </location>
</feature>
<dbReference type="CDD" id="cd06261">
    <property type="entry name" value="TM_PBP2"/>
    <property type="match status" value="1"/>
</dbReference>
<dbReference type="InterPro" id="IPR035906">
    <property type="entry name" value="MetI-like_sf"/>
</dbReference>
<dbReference type="Pfam" id="PF00528">
    <property type="entry name" value="BPD_transp_1"/>
    <property type="match status" value="1"/>
</dbReference>
<keyword evidence="6 7" id="KW-0472">Membrane</keyword>
<dbReference type="Proteomes" id="UP000184485">
    <property type="component" value="Unassembled WGS sequence"/>
</dbReference>
<feature type="transmembrane region" description="Helical" evidence="7">
    <location>
        <begin position="181"/>
        <end position="204"/>
    </location>
</feature>
<dbReference type="PROSITE" id="PS50928">
    <property type="entry name" value="ABC_TM1"/>
    <property type="match status" value="1"/>
</dbReference>
<feature type="transmembrane region" description="Helical" evidence="7">
    <location>
        <begin position="99"/>
        <end position="120"/>
    </location>
</feature>
<dbReference type="OrthoDB" id="9773727at2"/>
<evidence type="ECO:0000313" key="11">
    <source>
        <dbReference type="Proteomes" id="UP000184485"/>
    </source>
</evidence>
<evidence type="ECO:0000256" key="4">
    <source>
        <dbReference type="ARBA" id="ARBA00022692"/>
    </source>
</evidence>